<proteinExistence type="predicted"/>
<dbReference type="AlphaFoldDB" id="A0A0C2E094"/>
<accession>A0A0C2E094</accession>
<protein>
    <submittedName>
        <fullName evidence="1">Uncharacterized protein</fullName>
    </submittedName>
</protein>
<gene>
    <name evidence="1" type="ORF">ANCDUO_00905</name>
</gene>
<organism evidence="1 2">
    <name type="scientific">Ancylostoma duodenale</name>
    <dbReference type="NCBI Taxonomy" id="51022"/>
    <lineage>
        <taxon>Eukaryota</taxon>
        <taxon>Metazoa</taxon>
        <taxon>Ecdysozoa</taxon>
        <taxon>Nematoda</taxon>
        <taxon>Chromadorea</taxon>
        <taxon>Rhabditida</taxon>
        <taxon>Rhabditina</taxon>
        <taxon>Rhabditomorpha</taxon>
        <taxon>Strongyloidea</taxon>
        <taxon>Ancylostomatidae</taxon>
        <taxon>Ancylostomatinae</taxon>
        <taxon>Ancylostoma</taxon>
    </lineage>
</organism>
<sequence>MKMLHRMAGITRLDHICNEDVWERFGVAPVTDKLREARLRWFGHVFRADSYSVCKVGFNLGVIGKRPKGRPKQRRRDTLHSDLKTAGIYPDQAHDRTRWRQGIRRADLATERDKR</sequence>
<dbReference type="PANTHER" id="PTHR46238:SF8">
    <property type="entry name" value="ENDONUCLEASE_EXONUCLEASE_PHOSPHATASE DOMAIN-CONTAINING PROTEIN"/>
    <property type="match status" value="1"/>
</dbReference>
<dbReference type="PANTHER" id="PTHR46238">
    <property type="entry name" value="REVERSE TRANSCRIPTASE DOMAIN-CONTAINING PROTEIN"/>
    <property type="match status" value="1"/>
</dbReference>
<dbReference type="Proteomes" id="UP000054047">
    <property type="component" value="Unassembled WGS sequence"/>
</dbReference>
<name>A0A0C2E094_9BILA</name>
<dbReference type="EMBL" id="KN726298">
    <property type="protein sequence ID" value="KIH68757.1"/>
    <property type="molecule type" value="Genomic_DNA"/>
</dbReference>
<keyword evidence="2" id="KW-1185">Reference proteome</keyword>
<evidence type="ECO:0000313" key="1">
    <source>
        <dbReference type="EMBL" id="KIH68757.1"/>
    </source>
</evidence>
<dbReference type="OrthoDB" id="5848222at2759"/>
<evidence type="ECO:0000313" key="2">
    <source>
        <dbReference type="Proteomes" id="UP000054047"/>
    </source>
</evidence>
<reference evidence="1 2" key="1">
    <citation type="submission" date="2013-12" db="EMBL/GenBank/DDBJ databases">
        <title>Draft genome of the parsitic nematode Ancylostoma duodenale.</title>
        <authorList>
            <person name="Mitreva M."/>
        </authorList>
    </citation>
    <scope>NUCLEOTIDE SEQUENCE [LARGE SCALE GENOMIC DNA]</scope>
    <source>
        <strain evidence="1 2">Zhejiang</strain>
    </source>
</reference>